<proteinExistence type="predicted"/>
<evidence type="ECO:0000256" key="2">
    <source>
        <dbReference type="ARBA" id="ARBA00023125"/>
    </source>
</evidence>
<dbReference type="PROSITE" id="PS01124">
    <property type="entry name" value="HTH_ARAC_FAMILY_2"/>
    <property type="match status" value="1"/>
</dbReference>
<dbReference type="InterPro" id="IPR020449">
    <property type="entry name" value="Tscrpt_reg_AraC-type_HTH"/>
</dbReference>
<dbReference type="EMBL" id="DWWI01000023">
    <property type="protein sequence ID" value="HJC42270.1"/>
    <property type="molecule type" value="Genomic_DNA"/>
</dbReference>
<name>A0A9D2T231_9FIRM</name>
<dbReference type="Proteomes" id="UP000823895">
    <property type="component" value="Unassembled WGS sequence"/>
</dbReference>
<reference evidence="5" key="1">
    <citation type="journal article" date="2021" name="PeerJ">
        <title>Extensive microbial diversity within the chicken gut microbiome revealed by metagenomics and culture.</title>
        <authorList>
            <person name="Gilroy R."/>
            <person name="Ravi A."/>
            <person name="Getino M."/>
            <person name="Pursley I."/>
            <person name="Horton D.L."/>
            <person name="Alikhan N.F."/>
            <person name="Baker D."/>
            <person name="Gharbi K."/>
            <person name="Hall N."/>
            <person name="Watson M."/>
            <person name="Adriaenssens E.M."/>
            <person name="Foster-Nyarko E."/>
            <person name="Jarju S."/>
            <person name="Secka A."/>
            <person name="Antonio M."/>
            <person name="Oren A."/>
            <person name="Chaudhuri R.R."/>
            <person name="La Ragione R."/>
            <person name="Hildebrand F."/>
            <person name="Pallen M.J."/>
        </authorList>
    </citation>
    <scope>NUCLEOTIDE SEQUENCE</scope>
    <source>
        <strain evidence="5">CHK165-2605</strain>
    </source>
</reference>
<dbReference type="GO" id="GO:0003700">
    <property type="term" value="F:DNA-binding transcription factor activity"/>
    <property type="evidence" value="ECO:0007669"/>
    <property type="project" value="InterPro"/>
</dbReference>
<keyword evidence="2" id="KW-0238">DNA-binding</keyword>
<evidence type="ECO:0000313" key="5">
    <source>
        <dbReference type="EMBL" id="HJC42270.1"/>
    </source>
</evidence>
<keyword evidence="3" id="KW-0804">Transcription</keyword>
<feature type="domain" description="HTH araC/xylS-type" evidence="4">
    <location>
        <begin position="1"/>
        <end position="44"/>
    </location>
</feature>
<dbReference type="PRINTS" id="PR00032">
    <property type="entry name" value="HTHARAC"/>
</dbReference>
<protein>
    <submittedName>
        <fullName evidence="5">AraC family transcriptional regulator</fullName>
    </submittedName>
</protein>
<dbReference type="Gene3D" id="1.10.10.60">
    <property type="entry name" value="Homeodomain-like"/>
    <property type="match status" value="1"/>
</dbReference>
<comment type="caution">
    <text evidence="5">The sequence shown here is derived from an EMBL/GenBank/DDBJ whole genome shotgun (WGS) entry which is preliminary data.</text>
</comment>
<dbReference type="SUPFAM" id="SSF46689">
    <property type="entry name" value="Homeodomain-like"/>
    <property type="match status" value="1"/>
</dbReference>
<feature type="non-terminal residue" evidence="5">
    <location>
        <position position="1"/>
    </location>
</feature>
<dbReference type="InterPro" id="IPR009057">
    <property type="entry name" value="Homeodomain-like_sf"/>
</dbReference>
<dbReference type="InterPro" id="IPR018060">
    <property type="entry name" value="HTH_AraC"/>
</dbReference>
<evidence type="ECO:0000259" key="4">
    <source>
        <dbReference type="PROSITE" id="PS01124"/>
    </source>
</evidence>
<reference evidence="5" key="2">
    <citation type="submission" date="2021-04" db="EMBL/GenBank/DDBJ databases">
        <authorList>
            <person name="Gilroy R."/>
        </authorList>
    </citation>
    <scope>NUCLEOTIDE SEQUENCE</scope>
    <source>
        <strain evidence="5">CHK165-2605</strain>
    </source>
</reference>
<dbReference type="PANTHER" id="PTHR43280">
    <property type="entry name" value="ARAC-FAMILY TRANSCRIPTIONAL REGULATOR"/>
    <property type="match status" value="1"/>
</dbReference>
<organism evidence="5 6">
    <name type="scientific">Candidatus Mediterraneibacter gallistercoris</name>
    <dbReference type="NCBI Taxonomy" id="2838671"/>
    <lineage>
        <taxon>Bacteria</taxon>
        <taxon>Bacillati</taxon>
        <taxon>Bacillota</taxon>
        <taxon>Clostridia</taxon>
        <taxon>Lachnospirales</taxon>
        <taxon>Lachnospiraceae</taxon>
        <taxon>Mediterraneibacter</taxon>
    </lineage>
</organism>
<dbReference type="GO" id="GO:0043565">
    <property type="term" value="F:sequence-specific DNA binding"/>
    <property type="evidence" value="ECO:0007669"/>
    <property type="project" value="InterPro"/>
</dbReference>
<sequence length="70" mass="8266">KNLLRFSDYSMIDIANRLSFSSQSHFIQQFREVVGMTPKKYRDEYYMVQWDIESGTPQTEGYTAGMTDKK</sequence>
<keyword evidence="1" id="KW-0805">Transcription regulation</keyword>
<dbReference type="AlphaFoldDB" id="A0A9D2T231"/>
<dbReference type="PANTHER" id="PTHR43280:SF34">
    <property type="entry name" value="ARAC-FAMILY TRANSCRIPTIONAL REGULATOR"/>
    <property type="match status" value="1"/>
</dbReference>
<dbReference type="Pfam" id="PF12833">
    <property type="entry name" value="HTH_18"/>
    <property type="match status" value="1"/>
</dbReference>
<accession>A0A9D2T231</accession>
<evidence type="ECO:0000313" key="6">
    <source>
        <dbReference type="Proteomes" id="UP000823895"/>
    </source>
</evidence>
<gene>
    <name evidence="5" type="ORF">H9756_01075</name>
</gene>
<evidence type="ECO:0000256" key="3">
    <source>
        <dbReference type="ARBA" id="ARBA00023163"/>
    </source>
</evidence>
<evidence type="ECO:0000256" key="1">
    <source>
        <dbReference type="ARBA" id="ARBA00023015"/>
    </source>
</evidence>